<comment type="caution">
    <text evidence="1">The sequence shown here is derived from an EMBL/GenBank/DDBJ whole genome shotgun (WGS) entry which is preliminary data.</text>
</comment>
<gene>
    <name evidence="1" type="ORF">L2E82_14867</name>
</gene>
<reference evidence="1 2" key="2">
    <citation type="journal article" date="2022" name="Mol. Ecol. Resour.">
        <title>The genomes of chicory, endive, great burdock and yacon provide insights into Asteraceae paleo-polyploidization history and plant inulin production.</title>
        <authorList>
            <person name="Fan W."/>
            <person name="Wang S."/>
            <person name="Wang H."/>
            <person name="Wang A."/>
            <person name="Jiang F."/>
            <person name="Liu H."/>
            <person name="Zhao H."/>
            <person name="Xu D."/>
            <person name="Zhang Y."/>
        </authorList>
    </citation>
    <scope>NUCLEOTIDE SEQUENCE [LARGE SCALE GENOMIC DNA]</scope>
    <source>
        <strain evidence="2">cv. Punajuju</strain>
        <tissue evidence="1">Leaves</tissue>
    </source>
</reference>
<reference evidence="2" key="1">
    <citation type="journal article" date="2022" name="Mol. Ecol. Resour.">
        <title>The genomes of chicory, endive, great burdock and yacon provide insights into Asteraceae palaeo-polyploidization history and plant inulin production.</title>
        <authorList>
            <person name="Fan W."/>
            <person name="Wang S."/>
            <person name="Wang H."/>
            <person name="Wang A."/>
            <person name="Jiang F."/>
            <person name="Liu H."/>
            <person name="Zhao H."/>
            <person name="Xu D."/>
            <person name="Zhang Y."/>
        </authorList>
    </citation>
    <scope>NUCLEOTIDE SEQUENCE [LARGE SCALE GENOMIC DNA]</scope>
    <source>
        <strain evidence="2">cv. Punajuju</strain>
    </source>
</reference>
<dbReference type="Proteomes" id="UP001055811">
    <property type="component" value="Linkage Group LG03"/>
</dbReference>
<proteinExistence type="predicted"/>
<accession>A0ACB9F191</accession>
<organism evidence="1 2">
    <name type="scientific">Cichorium intybus</name>
    <name type="common">Chicory</name>
    <dbReference type="NCBI Taxonomy" id="13427"/>
    <lineage>
        <taxon>Eukaryota</taxon>
        <taxon>Viridiplantae</taxon>
        <taxon>Streptophyta</taxon>
        <taxon>Embryophyta</taxon>
        <taxon>Tracheophyta</taxon>
        <taxon>Spermatophyta</taxon>
        <taxon>Magnoliopsida</taxon>
        <taxon>eudicotyledons</taxon>
        <taxon>Gunneridae</taxon>
        <taxon>Pentapetalae</taxon>
        <taxon>asterids</taxon>
        <taxon>campanulids</taxon>
        <taxon>Asterales</taxon>
        <taxon>Asteraceae</taxon>
        <taxon>Cichorioideae</taxon>
        <taxon>Cichorieae</taxon>
        <taxon>Cichoriinae</taxon>
        <taxon>Cichorium</taxon>
    </lineage>
</organism>
<sequence length="275" mass="30992">MISGQFLGFDGFIPSHAAANDDEITRGVNYASAGCGIREETGSHNGGRISLDRQLINHKSTLSRLSRLQENTSILNECIYLVNIGSNDYINNYYLPEYYNTSRLYNTEEYAELLMQKYSEQLRTLYKLGGRKVALFAVTQIGCTPLAINRFDRQGKPCVQSINKAVKLFNHKFKPLVDELNSENPDAAFTFINITSILYPQGDRALRTPPCCKIQGDWACIAGSVPCPFRLLNIYYDALHPSELSNMAMATRSYHAVHPADAYPYDIYHLARVKL</sequence>
<evidence type="ECO:0000313" key="1">
    <source>
        <dbReference type="EMBL" id="KAI3764850.1"/>
    </source>
</evidence>
<evidence type="ECO:0000313" key="2">
    <source>
        <dbReference type="Proteomes" id="UP001055811"/>
    </source>
</evidence>
<name>A0ACB9F191_CICIN</name>
<protein>
    <submittedName>
        <fullName evidence="1">Uncharacterized protein</fullName>
    </submittedName>
</protein>
<keyword evidence="2" id="KW-1185">Reference proteome</keyword>
<dbReference type="EMBL" id="CM042011">
    <property type="protein sequence ID" value="KAI3764850.1"/>
    <property type="molecule type" value="Genomic_DNA"/>
</dbReference>